<dbReference type="InterPro" id="IPR002885">
    <property type="entry name" value="PPR_rpt"/>
</dbReference>
<reference evidence="4 5" key="1">
    <citation type="submission" date="2018-09" db="EMBL/GenBank/DDBJ databases">
        <title>A high-quality reference genome of wild soybean provides a powerful tool to mine soybean genomes.</title>
        <authorList>
            <person name="Xie M."/>
            <person name="Chung C.Y.L."/>
            <person name="Li M.-W."/>
            <person name="Wong F.-L."/>
            <person name="Chan T.-F."/>
            <person name="Lam H.-M."/>
        </authorList>
    </citation>
    <scope>NUCLEOTIDE SEQUENCE [LARGE SCALE GENOMIC DNA]</scope>
    <source>
        <strain evidence="5">cv. W05</strain>
        <tissue evidence="4">Hypocotyl of etiolated seedlings</tissue>
    </source>
</reference>
<name>A0A445GRZ8_GLYSO</name>
<dbReference type="EMBL" id="QZWG01000015">
    <property type="protein sequence ID" value="RZB64019.1"/>
    <property type="molecule type" value="Genomic_DNA"/>
</dbReference>
<dbReference type="PROSITE" id="PS51375">
    <property type="entry name" value="PPR"/>
    <property type="match status" value="3"/>
</dbReference>
<feature type="repeat" description="PPR" evidence="3">
    <location>
        <begin position="166"/>
        <end position="200"/>
    </location>
</feature>
<feature type="repeat" description="PPR" evidence="3">
    <location>
        <begin position="236"/>
        <end position="270"/>
    </location>
</feature>
<dbReference type="NCBIfam" id="TIGR00756">
    <property type="entry name" value="PPR"/>
    <property type="match status" value="3"/>
</dbReference>
<accession>A0A445GRZ8</accession>
<evidence type="ECO:0000313" key="4">
    <source>
        <dbReference type="EMBL" id="RZB64019.1"/>
    </source>
</evidence>
<organism evidence="4 5">
    <name type="scientific">Glycine soja</name>
    <name type="common">Wild soybean</name>
    <dbReference type="NCBI Taxonomy" id="3848"/>
    <lineage>
        <taxon>Eukaryota</taxon>
        <taxon>Viridiplantae</taxon>
        <taxon>Streptophyta</taxon>
        <taxon>Embryophyta</taxon>
        <taxon>Tracheophyta</taxon>
        <taxon>Spermatophyta</taxon>
        <taxon>Magnoliopsida</taxon>
        <taxon>eudicotyledons</taxon>
        <taxon>Gunneridae</taxon>
        <taxon>Pentapetalae</taxon>
        <taxon>rosids</taxon>
        <taxon>fabids</taxon>
        <taxon>Fabales</taxon>
        <taxon>Fabaceae</taxon>
        <taxon>Papilionoideae</taxon>
        <taxon>50 kb inversion clade</taxon>
        <taxon>NPAAA clade</taxon>
        <taxon>indigoferoid/millettioid clade</taxon>
        <taxon>Phaseoleae</taxon>
        <taxon>Glycine</taxon>
        <taxon>Glycine subgen. Soja</taxon>
    </lineage>
</organism>
<evidence type="ECO:0000256" key="3">
    <source>
        <dbReference type="PROSITE-ProRule" id="PRU00708"/>
    </source>
</evidence>
<gene>
    <name evidence="4" type="ORF">D0Y65_040536</name>
</gene>
<comment type="caution">
    <text evidence="4">The sequence shown here is derived from an EMBL/GenBank/DDBJ whole genome shotgun (WGS) entry which is preliminary data.</text>
</comment>
<dbReference type="InterPro" id="IPR050667">
    <property type="entry name" value="PPR-containing_protein"/>
</dbReference>
<evidence type="ECO:0000313" key="5">
    <source>
        <dbReference type="Proteomes" id="UP000289340"/>
    </source>
</evidence>
<dbReference type="FunFam" id="1.25.40.10:FF:002250">
    <property type="entry name" value="Pentatricopeptide repeat-containing protein, mitochondrial"/>
    <property type="match status" value="1"/>
</dbReference>
<dbReference type="InterPro" id="IPR011990">
    <property type="entry name" value="TPR-like_helical_dom_sf"/>
</dbReference>
<protein>
    <submittedName>
        <fullName evidence="4">Pentatricopeptide repeat-containing protein, mitochondrial</fullName>
    </submittedName>
</protein>
<dbReference type="Gene3D" id="1.25.40.10">
    <property type="entry name" value="Tetratricopeptide repeat domain"/>
    <property type="match status" value="2"/>
</dbReference>
<dbReference type="Proteomes" id="UP000289340">
    <property type="component" value="Chromosome 15"/>
</dbReference>
<comment type="similarity">
    <text evidence="1">Belongs to the PPR family. P subfamily.</text>
</comment>
<dbReference type="Pfam" id="PF01535">
    <property type="entry name" value="PPR"/>
    <property type="match status" value="2"/>
</dbReference>
<dbReference type="AlphaFoldDB" id="A0A445GRZ8"/>
<dbReference type="Pfam" id="PF13041">
    <property type="entry name" value="PPR_2"/>
    <property type="match status" value="2"/>
</dbReference>
<keyword evidence="5" id="KW-1185">Reference proteome</keyword>
<dbReference type="PANTHER" id="PTHR47939">
    <property type="entry name" value="MEMBRANE-ASSOCIATED SALT-INDUCIBLE PROTEIN-LIKE"/>
    <property type="match status" value="1"/>
</dbReference>
<sequence>MSIFSRLRHYSTTSILSPNSSTPLTSKQKTRSAIHLLKSETNPERILDICRAAALTPDSHIDRRAFSLAVSKLAAAHHFAGIRTFLDDLKTRPDLRNEKFLSHAIVLYGQANMLDHAIRTFTEDLPSPRSVKTLNSLLFAALLAKNYKELTRIYLEFPKTYSIQPNLDTYNTVIKAFAESGSTSSVYSVLAEMDKNNIAPNVTTLNNSLSGFYREKKFDDVGKVLKLMEKYSVFPSISTYNVRIQSLCKLKRSSEAKALLEGMVCNGRKPNSVSYACLIHGFCKEGDLEEAKRLFRDMKRRGYLPDGECYFTLVHFLCCGGEFEAALEVAKECMGKGWVPNFTTMKSLVNGLAGALKVDEAKEVIKQIKEKFAESGDKWDEIEAGLPQ</sequence>
<keyword evidence="2" id="KW-0677">Repeat</keyword>
<proteinExistence type="inferred from homology"/>
<dbReference type="PANTHER" id="PTHR47939:SF9">
    <property type="entry name" value="(WILD MALAYSIAN BANANA) HYPOTHETICAL PROTEIN"/>
    <property type="match status" value="1"/>
</dbReference>
<feature type="repeat" description="PPR" evidence="3">
    <location>
        <begin position="271"/>
        <end position="305"/>
    </location>
</feature>
<evidence type="ECO:0000256" key="1">
    <source>
        <dbReference type="ARBA" id="ARBA00007626"/>
    </source>
</evidence>
<dbReference type="Gramene" id="XM_028348395.1">
    <property type="protein sequence ID" value="XP_028204196.1"/>
    <property type="gene ID" value="LOC114388061"/>
</dbReference>
<dbReference type="SMR" id="A0A445GRZ8"/>
<evidence type="ECO:0000256" key="2">
    <source>
        <dbReference type="ARBA" id="ARBA00022737"/>
    </source>
</evidence>